<evidence type="ECO:0000259" key="7">
    <source>
        <dbReference type="Pfam" id="PF07992"/>
    </source>
</evidence>
<accession>A0A2M9G0H4</accession>
<dbReference type="PANTHER" id="PTHR43014:SF5">
    <property type="entry name" value="GLUTATHIONE REDUCTASE (NADPH)"/>
    <property type="match status" value="1"/>
</dbReference>
<dbReference type="GO" id="GO:0000166">
    <property type="term" value="F:nucleotide binding"/>
    <property type="evidence" value="ECO:0007669"/>
    <property type="project" value="UniProtKB-KW"/>
</dbReference>
<dbReference type="GO" id="GO:0016491">
    <property type="term" value="F:oxidoreductase activity"/>
    <property type="evidence" value="ECO:0007669"/>
    <property type="project" value="InterPro"/>
</dbReference>
<evidence type="ECO:0000256" key="5">
    <source>
        <dbReference type="PIRSR" id="PIRSR000350-4"/>
    </source>
</evidence>
<feature type="disulfide bond" description="Redox-active" evidence="5">
    <location>
        <begin position="42"/>
        <end position="47"/>
    </location>
</feature>
<comment type="caution">
    <text evidence="8">The sequence shown here is derived from an EMBL/GenBank/DDBJ whole genome shotgun (WGS) entry which is preliminary data.</text>
</comment>
<dbReference type="Gene3D" id="3.30.390.30">
    <property type="match status" value="1"/>
</dbReference>
<dbReference type="InterPro" id="IPR004099">
    <property type="entry name" value="Pyr_nucl-diS_OxRdtase_dimer"/>
</dbReference>
<feature type="domain" description="FAD/NAD(P)-binding" evidence="7">
    <location>
        <begin position="5"/>
        <end position="319"/>
    </location>
</feature>
<dbReference type="EMBL" id="PHIG01000035">
    <property type="protein sequence ID" value="PJK29218.1"/>
    <property type="molecule type" value="Genomic_DNA"/>
</dbReference>
<reference evidence="8 9" key="1">
    <citation type="submission" date="2017-11" db="EMBL/GenBank/DDBJ databases">
        <title>Draft genome sequence of Rhizobiales bacterium SY3-13.</title>
        <authorList>
            <person name="Sun C."/>
        </authorList>
    </citation>
    <scope>NUCLEOTIDE SEQUENCE [LARGE SCALE GENOMIC DNA]</scope>
    <source>
        <strain evidence="8 9">SY3-13</strain>
    </source>
</reference>
<keyword evidence="9" id="KW-1185">Reference proteome</keyword>
<dbReference type="InterPro" id="IPR001100">
    <property type="entry name" value="Pyr_nuc-diS_OxRdtase"/>
</dbReference>
<dbReference type="PRINTS" id="PR00411">
    <property type="entry name" value="PNDRDTASEI"/>
</dbReference>
<dbReference type="Proteomes" id="UP000229498">
    <property type="component" value="Unassembled WGS sequence"/>
</dbReference>
<dbReference type="PRINTS" id="PR00368">
    <property type="entry name" value="FADPNR"/>
</dbReference>
<keyword evidence="2" id="KW-0285">Flavoprotein</keyword>
<protein>
    <submittedName>
        <fullName evidence="8">NAD(P)/FAD-dependent oxidoreductase</fullName>
    </submittedName>
</protein>
<dbReference type="SUPFAM" id="SSF51905">
    <property type="entry name" value="FAD/NAD(P)-binding domain"/>
    <property type="match status" value="1"/>
</dbReference>
<evidence type="ECO:0000256" key="1">
    <source>
        <dbReference type="ARBA" id="ARBA00007532"/>
    </source>
</evidence>
<sequence>MSCDYDLAIIGTGVAASTVATKVRAAGQSVVAIDSRPFGGTCALRGCDPKKLLLAGADAVDHAQRATAKGVRAEPVLDWPTLQSARRRFTNEMQESMEELYESHGIKGFHGRARFTGTNSLAIGDTKISAEHILIAAGAEPVSLDMPGAEHLTTSDEFLELDRLPQRIVLVGGGYVAAEFSHIAACGGAEVTILQRGERLLKNFDPDLVGWLAGKFERLGIEVETGTEVRSIETNDNELVVTARRGDRTIRRAADLVVHAAGRVPALEDLNLAAGGVDVRGGRLVLNEFLQSASNPSVYAAGDAAQMGPPLTPVSSQDGHVVAANLLEGNHRSPDYRGTPSVAFTLPPIAAVGFSEAEARNLDLAFTVNSDLASDWFTARQADEPVYGYKVLVEDETRRILGAHLVGPRVDEVINLFALAIRAQMTADQLKQMPFAYPTTASDIPSMLS</sequence>
<comment type="similarity">
    <text evidence="1">Belongs to the class-I pyridine nucleotide-disulfide oxidoreductase family.</text>
</comment>
<dbReference type="RefSeq" id="WP_109793958.1">
    <property type="nucleotide sequence ID" value="NZ_PHIG01000035.1"/>
</dbReference>
<evidence type="ECO:0000259" key="6">
    <source>
        <dbReference type="Pfam" id="PF02852"/>
    </source>
</evidence>
<evidence type="ECO:0000313" key="8">
    <source>
        <dbReference type="EMBL" id="PJK29218.1"/>
    </source>
</evidence>
<gene>
    <name evidence="8" type="ORF">CVT23_13095</name>
</gene>
<keyword evidence="4" id="KW-0547">Nucleotide-binding</keyword>
<feature type="binding site" evidence="4">
    <location>
        <begin position="172"/>
        <end position="179"/>
    </location>
    <ligand>
        <name>NAD(+)</name>
        <dbReference type="ChEBI" id="CHEBI:57540"/>
    </ligand>
</feature>
<dbReference type="InterPro" id="IPR023753">
    <property type="entry name" value="FAD/NAD-binding_dom"/>
</dbReference>
<dbReference type="Pfam" id="PF02852">
    <property type="entry name" value="Pyr_redox_dim"/>
    <property type="match status" value="1"/>
</dbReference>
<keyword evidence="4" id="KW-0520">NAD</keyword>
<keyword evidence="3 4" id="KW-0274">FAD</keyword>
<dbReference type="Gene3D" id="3.50.50.60">
    <property type="entry name" value="FAD/NAD(P)-binding domain"/>
    <property type="match status" value="2"/>
</dbReference>
<dbReference type="Pfam" id="PF07992">
    <property type="entry name" value="Pyr_redox_2"/>
    <property type="match status" value="1"/>
</dbReference>
<dbReference type="InterPro" id="IPR016156">
    <property type="entry name" value="FAD/NAD-linked_Rdtase_dimer_sf"/>
</dbReference>
<dbReference type="InterPro" id="IPR036188">
    <property type="entry name" value="FAD/NAD-bd_sf"/>
</dbReference>
<evidence type="ECO:0000256" key="2">
    <source>
        <dbReference type="ARBA" id="ARBA00022630"/>
    </source>
</evidence>
<feature type="binding site" evidence="4">
    <location>
        <position position="51"/>
    </location>
    <ligand>
        <name>FAD</name>
        <dbReference type="ChEBI" id="CHEBI:57692"/>
    </ligand>
</feature>
<dbReference type="AlphaFoldDB" id="A0A2M9G0H4"/>
<proteinExistence type="inferred from homology"/>
<dbReference type="SUPFAM" id="SSF55424">
    <property type="entry name" value="FAD/NAD-linked reductases, dimerisation (C-terminal) domain"/>
    <property type="match status" value="1"/>
</dbReference>
<name>A0A2M9G0H4_9PROT</name>
<evidence type="ECO:0000313" key="9">
    <source>
        <dbReference type="Proteomes" id="UP000229498"/>
    </source>
</evidence>
<evidence type="ECO:0000256" key="3">
    <source>
        <dbReference type="ARBA" id="ARBA00022827"/>
    </source>
</evidence>
<comment type="cofactor">
    <cofactor evidence="4">
        <name>FAD</name>
        <dbReference type="ChEBI" id="CHEBI:57692"/>
    </cofactor>
    <text evidence="4">Binds 1 FAD per subunit.</text>
</comment>
<dbReference type="OrthoDB" id="4763248at2"/>
<dbReference type="PIRSF" id="PIRSF000350">
    <property type="entry name" value="Mercury_reductase_MerA"/>
    <property type="match status" value="1"/>
</dbReference>
<organism evidence="8 9">
    <name type="scientific">Minwuia thermotolerans</name>
    <dbReference type="NCBI Taxonomy" id="2056226"/>
    <lineage>
        <taxon>Bacteria</taxon>
        <taxon>Pseudomonadati</taxon>
        <taxon>Pseudomonadota</taxon>
        <taxon>Alphaproteobacteria</taxon>
        <taxon>Minwuiales</taxon>
        <taxon>Minwuiaceae</taxon>
        <taxon>Minwuia</taxon>
    </lineage>
</organism>
<feature type="binding site" evidence="4">
    <location>
        <position position="262"/>
    </location>
    <ligand>
        <name>NAD(+)</name>
        <dbReference type="ChEBI" id="CHEBI:57540"/>
    </ligand>
</feature>
<dbReference type="PANTHER" id="PTHR43014">
    <property type="entry name" value="MERCURIC REDUCTASE"/>
    <property type="match status" value="1"/>
</dbReference>
<feature type="domain" description="Pyridine nucleotide-disulphide oxidoreductase dimerisation" evidence="6">
    <location>
        <begin position="339"/>
        <end position="444"/>
    </location>
</feature>
<evidence type="ECO:0000256" key="4">
    <source>
        <dbReference type="PIRSR" id="PIRSR000350-3"/>
    </source>
</evidence>
<feature type="binding site" evidence="4">
    <location>
        <position position="303"/>
    </location>
    <ligand>
        <name>FAD</name>
        <dbReference type="ChEBI" id="CHEBI:57692"/>
    </ligand>
</feature>